<evidence type="ECO:0000313" key="3">
    <source>
        <dbReference type="EMBL" id="SMQ72679.1"/>
    </source>
</evidence>
<gene>
    <name evidence="3" type="ORF">SAMN06295909_2942</name>
</gene>
<feature type="compositionally biased region" description="Low complexity" evidence="1">
    <location>
        <begin position="57"/>
        <end position="74"/>
    </location>
</feature>
<protein>
    <recommendedName>
        <fullName evidence="5">DUF4352 domain-containing protein</fullName>
    </recommendedName>
</protein>
<dbReference type="EMBL" id="FXWJ01000004">
    <property type="protein sequence ID" value="SMQ72679.1"/>
    <property type="molecule type" value="Genomic_DNA"/>
</dbReference>
<dbReference type="Proteomes" id="UP000194464">
    <property type="component" value="Unassembled WGS sequence"/>
</dbReference>
<keyword evidence="4" id="KW-1185">Reference proteome</keyword>
<keyword evidence="2" id="KW-0812">Transmembrane</keyword>
<keyword evidence="2" id="KW-0472">Membrane</keyword>
<feature type="transmembrane region" description="Helical" evidence="2">
    <location>
        <begin position="25"/>
        <end position="44"/>
    </location>
</feature>
<accession>A0ABY1RH59</accession>
<reference evidence="3 4" key="1">
    <citation type="submission" date="2017-04" db="EMBL/GenBank/DDBJ databases">
        <authorList>
            <person name="Varghese N."/>
            <person name="Submissions S."/>
        </authorList>
    </citation>
    <scope>NUCLEOTIDE SEQUENCE [LARGE SCALE GENOMIC DNA]</scope>
    <source>
        <strain evidence="3 4">VKM Ac-1784</strain>
    </source>
</reference>
<comment type="caution">
    <text evidence="3">The sequence shown here is derived from an EMBL/GenBank/DDBJ whole genome shotgun (WGS) entry which is preliminary data.</text>
</comment>
<keyword evidence="2" id="KW-1133">Transmembrane helix</keyword>
<evidence type="ECO:0000313" key="4">
    <source>
        <dbReference type="Proteomes" id="UP000194464"/>
    </source>
</evidence>
<evidence type="ECO:0000256" key="2">
    <source>
        <dbReference type="SAM" id="Phobius"/>
    </source>
</evidence>
<proteinExistence type="predicted"/>
<evidence type="ECO:0008006" key="5">
    <source>
        <dbReference type="Google" id="ProtNLM"/>
    </source>
</evidence>
<name>A0ABY1RH59_9MICO</name>
<evidence type="ECO:0000256" key="1">
    <source>
        <dbReference type="SAM" id="MobiDB-lite"/>
    </source>
</evidence>
<dbReference type="RefSeq" id="WP_086474585.1">
    <property type="nucleotide sequence ID" value="NZ_FXWJ01000004.1"/>
</dbReference>
<organism evidence="3 4">
    <name type="scientific">Plantibacter elymi</name>
    <name type="common">nom. nud.</name>
    <dbReference type="NCBI Taxonomy" id="199708"/>
    <lineage>
        <taxon>Bacteria</taxon>
        <taxon>Bacillati</taxon>
        <taxon>Actinomycetota</taxon>
        <taxon>Actinomycetes</taxon>
        <taxon>Micrococcales</taxon>
        <taxon>Microbacteriaceae</taxon>
        <taxon>Plantibacter</taxon>
    </lineage>
</organism>
<sequence length="217" mass="21667">MAEAEDRTEVSPAAHEAGAPGRRRLVTIVVSVVVALVVVGIVLWSTVRPGTPSGQGTTAPSALPSSSSSTLPTAEPGSTLPPAGSSDGAIGLDETAPVSDAVSVRIESLEAVDGEASQPGEVAGPSIRVTIAFTNSGSDAYSLAGAVANAYYGADLTPAIELAAPGGVPFPEQVAAGETVRGTFVFNVPEDARDAVRVTVDYAAAEPAVVFEGSAPR</sequence>
<feature type="region of interest" description="Disordered" evidence="1">
    <location>
        <begin position="49"/>
        <end position="93"/>
    </location>
</feature>